<dbReference type="PROSITE" id="PS50003">
    <property type="entry name" value="PH_DOMAIN"/>
    <property type="match status" value="1"/>
</dbReference>
<dbReference type="InterPro" id="IPR001452">
    <property type="entry name" value="SH3_domain"/>
</dbReference>
<feature type="compositionally biased region" description="Acidic residues" evidence="15">
    <location>
        <begin position="186"/>
        <end position="217"/>
    </location>
</feature>
<evidence type="ECO:0000256" key="14">
    <source>
        <dbReference type="PROSITE-ProRule" id="PRU00192"/>
    </source>
</evidence>
<dbReference type="PANTHER" id="PTHR15129:SF1">
    <property type="entry name" value="SRC KINASE-ASSOCIATED PHOSPHOPROTEIN 1"/>
    <property type="match status" value="1"/>
</dbReference>
<evidence type="ECO:0000256" key="1">
    <source>
        <dbReference type="ARBA" id="ARBA00004123"/>
    </source>
</evidence>
<feature type="domain" description="PH" evidence="17">
    <location>
        <begin position="74"/>
        <end position="177"/>
    </location>
</feature>
<dbReference type="GO" id="GO:0005737">
    <property type="term" value="C:cytoplasm"/>
    <property type="evidence" value="ECO:0007669"/>
    <property type="project" value="UniProtKB-SubCell"/>
</dbReference>
<keyword evidence="10" id="KW-1064">Adaptive immunity</keyword>
<dbReference type="RefSeq" id="XP_007420215.2">
    <property type="nucleotide sequence ID" value="XM_007420153.3"/>
</dbReference>
<evidence type="ECO:0000256" key="7">
    <source>
        <dbReference type="ARBA" id="ARBA00022490"/>
    </source>
</evidence>
<keyword evidence="9" id="KW-0391">Immunity</keyword>
<dbReference type="OMA" id="NYYQGMW"/>
<keyword evidence="5 14" id="KW-0728">SH3 domain</keyword>
<dbReference type="GeneID" id="103049206"/>
<evidence type="ECO:0000256" key="12">
    <source>
        <dbReference type="ARBA" id="ARBA00023242"/>
    </source>
</evidence>
<dbReference type="InterPro" id="IPR011993">
    <property type="entry name" value="PH-like_dom_sf"/>
</dbReference>
<evidence type="ECO:0000256" key="15">
    <source>
        <dbReference type="SAM" id="MobiDB-lite"/>
    </source>
</evidence>
<keyword evidence="18" id="KW-1185">Reference proteome</keyword>
<name>A0A9F2KUP1_PYTBI</name>
<dbReference type="GO" id="GO:0016301">
    <property type="term" value="F:kinase activity"/>
    <property type="evidence" value="ECO:0007669"/>
    <property type="project" value="UniProtKB-KW"/>
</dbReference>
<evidence type="ECO:0000256" key="9">
    <source>
        <dbReference type="ARBA" id="ARBA00022859"/>
    </source>
</evidence>
<evidence type="ECO:0000256" key="6">
    <source>
        <dbReference type="ARBA" id="ARBA00022475"/>
    </source>
</evidence>
<keyword evidence="11" id="KW-0472">Membrane</keyword>
<keyword evidence="6" id="KW-1003">Cell membrane</keyword>
<dbReference type="OrthoDB" id="243840at2759"/>
<evidence type="ECO:0000256" key="8">
    <source>
        <dbReference type="ARBA" id="ARBA00022553"/>
    </source>
</evidence>
<dbReference type="Gene3D" id="2.30.29.30">
    <property type="entry name" value="Pleckstrin-homology domain (PH domain)/Phosphotyrosine-binding domain (PTB)"/>
    <property type="match status" value="1"/>
</dbReference>
<dbReference type="PRINTS" id="PR00452">
    <property type="entry name" value="SH3DOMAIN"/>
</dbReference>
<keyword evidence="12" id="KW-0539">Nucleus</keyword>
<accession>A0A9F2KUP1</accession>
<comment type="similarity">
    <text evidence="4">Belongs to the SKAP family.</text>
</comment>
<dbReference type="SMART" id="SM00326">
    <property type="entry name" value="SH3"/>
    <property type="match status" value="1"/>
</dbReference>
<dbReference type="Pfam" id="PF07653">
    <property type="entry name" value="SH3_2"/>
    <property type="match status" value="1"/>
</dbReference>
<gene>
    <name evidence="19" type="primary">SKAP1</name>
</gene>
<dbReference type="PROSITE" id="PS50002">
    <property type="entry name" value="SH3"/>
    <property type="match status" value="1"/>
</dbReference>
<protein>
    <recommendedName>
        <fullName evidence="13">Src kinase-associated phosphoprotein 1</fullName>
    </recommendedName>
</protein>
<evidence type="ECO:0000259" key="17">
    <source>
        <dbReference type="PROSITE" id="PS50003"/>
    </source>
</evidence>
<dbReference type="Gene3D" id="2.30.30.40">
    <property type="entry name" value="SH3 Domains"/>
    <property type="match status" value="1"/>
</dbReference>
<evidence type="ECO:0000313" key="18">
    <source>
        <dbReference type="Proteomes" id="UP000695026"/>
    </source>
</evidence>
<dbReference type="SUPFAM" id="SSF50044">
    <property type="entry name" value="SH3-domain"/>
    <property type="match status" value="1"/>
</dbReference>
<dbReference type="InterPro" id="IPR036028">
    <property type="entry name" value="SH3-like_dom_sf"/>
</dbReference>
<dbReference type="SMART" id="SM00233">
    <property type="entry name" value="PH"/>
    <property type="match status" value="1"/>
</dbReference>
<keyword evidence="19" id="KW-0418">Kinase</keyword>
<keyword evidence="19" id="KW-0808">Transferase</keyword>
<evidence type="ECO:0000256" key="5">
    <source>
        <dbReference type="ARBA" id="ARBA00022443"/>
    </source>
</evidence>
<keyword evidence="7" id="KW-0963">Cytoplasm</keyword>
<feature type="region of interest" description="Disordered" evidence="15">
    <location>
        <begin position="186"/>
        <end position="225"/>
    </location>
</feature>
<dbReference type="GO" id="GO:0005886">
    <property type="term" value="C:plasma membrane"/>
    <property type="evidence" value="ECO:0007669"/>
    <property type="project" value="UniProtKB-SubCell"/>
</dbReference>
<dbReference type="FunFam" id="2.30.30.40:FF:000097">
    <property type="entry name" value="Putative src kinase-associated phosphoprotein 2"/>
    <property type="match status" value="1"/>
</dbReference>
<evidence type="ECO:0000259" key="16">
    <source>
        <dbReference type="PROSITE" id="PS50002"/>
    </source>
</evidence>
<evidence type="ECO:0000313" key="19">
    <source>
        <dbReference type="RefSeq" id="XP_007420215.2"/>
    </source>
</evidence>
<evidence type="ECO:0000256" key="13">
    <source>
        <dbReference type="ARBA" id="ARBA00039670"/>
    </source>
</evidence>
<dbReference type="Gene3D" id="6.10.250.220">
    <property type="match status" value="1"/>
</dbReference>
<dbReference type="InterPro" id="IPR037781">
    <property type="entry name" value="SKAP_fam"/>
</dbReference>
<dbReference type="AlphaFoldDB" id="A0A9F2KUP1"/>
<reference evidence="19" key="1">
    <citation type="submission" date="2025-08" db="UniProtKB">
        <authorList>
            <consortium name="RefSeq"/>
        </authorList>
    </citation>
    <scope>IDENTIFICATION</scope>
    <source>
        <tissue evidence="19">Liver</tissue>
    </source>
</reference>
<dbReference type="CTD" id="8631"/>
<dbReference type="Pfam" id="PF00169">
    <property type="entry name" value="PH"/>
    <property type="match status" value="1"/>
</dbReference>
<dbReference type="PANTHER" id="PTHR15129">
    <property type="entry name" value="SRC-ASSOCIATED ADAPTOR PROTEIN"/>
    <property type="match status" value="1"/>
</dbReference>
<feature type="domain" description="SH3" evidence="16">
    <location>
        <begin position="275"/>
        <end position="336"/>
    </location>
</feature>
<evidence type="ECO:0000256" key="10">
    <source>
        <dbReference type="ARBA" id="ARBA00023130"/>
    </source>
</evidence>
<dbReference type="CDD" id="cd13380">
    <property type="entry name" value="PH_Skap1"/>
    <property type="match status" value="1"/>
</dbReference>
<sequence>MKAAADILPEDIQKLFREVEDYLENLQDESLSARARVQRDDILFDIEQLKERYHWGFLPGDENNVQKTTEDQGIILKQGYLEKRAKDPKLFGSEWQKRWCVLDNMTFYYYANEKSKQPKGMFAVENYHAQLVPYLRKDSRRDCCFELTSPGKRTYEFTAANPAEATDWVDHITFLLKDMNSFTIPCEEEEEEEEEEEDDDDDYNNTDKEEAYDDIESFDSPPIHQDSTLDLEKEEAMEQGPECIYEILPDEDLSLFAQDDEENAGNIKKKGFIRRYANYYQGLWDCTGGRPDELSFQRGDLIYIISKEYNMYGWWVGELNNMVGIVPRDYLMPAYDLEER</sequence>
<keyword evidence="8" id="KW-0597">Phosphoprotein</keyword>
<evidence type="ECO:0000256" key="2">
    <source>
        <dbReference type="ARBA" id="ARBA00004236"/>
    </source>
</evidence>
<organism evidence="18 19">
    <name type="scientific">Python bivittatus</name>
    <name type="common">Burmese python</name>
    <name type="synonym">Python molurus bivittatus</name>
    <dbReference type="NCBI Taxonomy" id="176946"/>
    <lineage>
        <taxon>Eukaryota</taxon>
        <taxon>Metazoa</taxon>
        <taxon>Chordata</taxon>
        <taxon>Craniata</taxon>
        <taxon>Vertebrata</taxon>
        <taxon>Euteleostomi</taxon>
        <taxon>Lepidosauria</taxon>
        <taxon>Squamata</taxon>
        <taxon>Bifurcata</taxon>
        <taxon>Unidentata</taxon>
        <taxon>Episquamata</taxon>
        <taxon>Toxicofera</taxon>
        <taxon>Serpentes</taxon>
        <taxon>Henophidia</taxon>
        <taxon>Pythonidae</taxon>
        <taxon>Python</taxon>
    </lineage>
</organism>
<dbReference type="InterPro" id="IPR001849">
    <property type="entry name" value="PH_domain"/>
</dbReference>
<dbReference type="Proteomes" id="UP000695026">
    <property type="component" value="Unplaced"/>
</dbReference>
<evidence type="ECO:0000256" key="11">
    <source>
        <dbReference type="ARBA" id="ARBA00023136"/>
    </source>
</evidence>
<dbReference type="SUPFAM" id="SSF50729">
    <property type="entry name" value="PH domain-like"/>
    <property type="match status" value="1"/>
</dbReference>
<evidence type="ECO:0000256" key="4">
    <source>
        <dbReference type="ARBA" id="ARBA00005864"/>
    </source>
</evidence>
<proteinExistence type="inferred from homology"/>
<dbReference type="KEGG" id="pbi:103049206"/>
<dbReference type="GO" id="GO:0005634">
    <property type="term" value="C:nucleus"/>
    <property type="evidence" value="ECO:0007669"/>
    <property type="project" value="UniProtKB-SubCell"/>
</dbReference>
<evidence type="ECO:0000256" key="3">
    <source>
        <dbReference type="ARBA" id="ARBA00004496"/>
    </source>
</evidence>
<comment type="subcellular location">
    <subcellularLocation>
        <location evidence="2">Cell membrane</location>
    </subcellularLocation>
    <subcellularLocation>
        <location evidence="3">Cytoplasm</location>
    </subcellularLocation>
    <subcellularLocation>
        <location evidence="1">Nucleus</location>
    </subcellularLocation>
</comment>
<dbReference type="GO" id="GO:0002250">
    <property type="term" value="P:adaptive immune response"/>
    <property type="evidence" value="ECO:0007669"/>
    <property type="project" value="UniProtKB-KW"/>
</dbReference>